<keyword evidence="1 3" id="KW-0597">Phosphoprotein</keyword>
<gene>
    <name evidence="6" type="ORF">GCM10009838_49900</name>
</gene>
<dbReference type="InterPro" id="IPR011006">
    <property type="entry name" value="CheY-like_superfamily"/>
</dbReference>
<sequence>MEATAVRTESESARIPVSVVEDHPLYRDALTRLFQEAGDFDVDVVAGSVGKFVACRPRRDGIVVLDLTLPGVRGAAAVLQINGMGNRVLVVSAEAEKSDVLGAISAGARGFLSKESEGTEILRAVREIAAGNSYVSPTLASIVLTTEQNRQAGPRIELSGQEKQVLRLVAAGERDRDIAMEMGISVRTVRSYLDRIRDKIGARRRADMTRAAIELGVLAESAAC</sequence>
<dbReference type="InterPro" id="IPR000792">
    <property type="entry name" value="Tscrpt_reg_LuxR_C"/>
</dbReference>
<dbReference type="SMART" id="SM00448">
    <property type="entry name" value="REC"/>
    <property type="match status" value="1"/>
</dbReference>
<dbReference type="PANTHER" id="PTHR43214">
    <property type="entry name" value="TWO-COMPONENT RESPONSE REGULATOR"/>
    <property type="match status" value="1"/>
</dbReference>
<evidence type="ECO:0000259" key="4">
    <source>
        <dbReference type="PROSITE" id="PS50043"/>
    </source>
</evidence>
<evidence type="ECO:0000256" key="1">
    <source>
        <dbReference type="ARBA" id="ARBA00022553"/>
    </source>
</evidence>
<dbReference type="PROSITE" id="PS50043">
    <property type="entry name" value="HTH_LUXR_2"/>
    <property type="match status" value="1"/>
</dbReference>
<name>A0ABP5DLP8_9ACTN</name>
<evidence type="ECO:0000259" key="5">
    <source>
        <dbReference type="PROSITE" id="PS50110"/>
    </source>
</evidence>
<dbReference type="Proteomes" id="UP001499854">
    <property type="component" value="Unassembled WGS sequence"/>
</dbReference>
<evidence type="ECO:0000256" key="2">
    <source>
        <dbReference type="ARBA" id="ARBA00023125"/>
    </source>
</evidence>
<dbReference type="Gene3D" id="3.40.50.2300">
    <property type="match status" value="1"/>
</dbReference>
<accession>A0ABP5DLP8</accession>
<keyword evidence="2" id="KW-0238">DNA-binding</keyword>
<evidence type="ECO:0000313" key="6">
    <source>
        <dbReference type="EMBL" id="GAA1982464.1"/>
    </source>
</evidence>
<dbReference type="EMBL" id="BAAAQM010000030">
    <property type="protein sequence ID" value="GAA1982464.1"/>
    <property type="molecule type" value="Genomic_DNA"/>
</dbReference>
<keyword evidence="7" id="KW-1185">Reference proteome</keyword>
<dbReference type="InterPro" id="IPR039420">
    <property type="entry name" value="WalR-like"/>
</dbReference>
<comment type="caution">
    <text evidence="6">The sequence shown here is derived from an EMBL/GenBank/DDBJ whole genome shotgun (WGS) entry which is preliminary data.</text>
</comment>
<dbReference type="Pfam" id="PF00072">
    <property type="entry name" value="Response_reg"/>
    <property type="match status" value="1"/>
</dbReference>
<feature type="modified residue" description="4-aspartylphosphate" evidence="3">
    <location>
        <position position="66"/>
    </location>
</feature>
<dbReference type="Pfam" id="PF00196">
    <property type="entry name" value="GerE"/>
    <property type="match status" value="1"/>
</dbReference>
<dbReference type="CDD" id="cd06170">
    <property type="entry name" value="LuxR_C_like"/>
    <property type="match status" value="1"/>
</dbReference>
<dbReference type="InterPro" id="IPR058245">
    <property type="entry name" value="NreC/VraR/RcsB-like_REC"/>
</dbReference>
<evidence type="ECO:0000313" key="7">
    <source>
        <dbReference type="Proteomes" id="UP001499854"/>
    </source>
</evidence>
<dbReference type="PRINTS" id="PR00038">
    <property type="entry name" value="HTHLUXR"/>
</dbReference>
<proteinExistence type="predicted"/>
<dbReference type="RefSeq" id="WP_344659531.1">
    <property type="nucleotide sequence ID" value="NZ_BAAAQM010000030.1"/>
</dbReference>
<feature type="domain" description="Response regulatory" evidence="5">
    <location>
        <begin position="16"/>
        <end position="129"/>
    </location>
</feature>
<reference evidence="7" key="1">
    <citation type="journal article" date="2019" name="Int. J. Syst. Evol. Microbiol.">
        <title>The Global Catalogue of Microorganisms (GCM) 10K type strain sequencing project: providing services to taxonomists for standard genome sequencing and annotation.</title>
        <authorList>
            <consortium name="The Broad Institute Genomics Platform"/>
            <consortium name="The Broad Institute Genome Sequencing Center for Infectious Disease"/>
            <person name="Wu L."/>
            <person name="Ma J."/>
        </authorList>
    </citation>
    <scope>NUCLEOTIDE SEQUENCE [LARGE SCALE GENOMIC DNA]</scope>
    <source>
        <strain evidence="7">JCM 16013</strain>
    </source>
</reference>
<dbReference type="PROSITE" id="PS50110">
    <property type="entry name" value="RESPONSE_REGULATORY"/>
    <property type="match status" value="1"/>
</dbReference>
<organism evidence="6 7">
    <name type="scientific">Catenulispora subtropica</name>
    <dbReference type="NCBI Taxonomy" id="450798"/>
    <lineage>
        <taxon>Bacteria</taxon>
        <taxon>Bacillati</taxon>
        <taxon>Actinomycetota</taxon>
        <taxon>Actinomycetes</taxon>
        <taxon>Catenulisporales</taxon>
        <taxon>Catenulisporaceae</taxon>
        <taxon>Catenulispora</taxon>
    </lineage>
</organism>
<dbReference type="SUPFAM" id="SSF52172">
    <property type="entry name" value="CheY-like"/>
    <property type="match status" value="1"/>
</dbReference>
<dbReference type="CDD" id="cd17535">
    <property type="entry name" value="REC_NarL-like"/>
    <property type="match status" value="1"/>
</dbReference>
<protein>
    <submittedName>
        <fullName evidence="6">Response regulator transcription factor</fullName>
    </submittedName>
</protein>
<dbReference type="InterPro" id="IPR016032">
    <property type="entry name" value="Sig_transdc_resp-reg_C-effctor"/>
</dbReference>
<feature type="domain" description="HTH luxR-type" evidence="4">
    <location>
        <begin position="151"/>
        <end position="216"/>
    </location>
</feature>
<dbReference type="InterPro" id="IPR001789">
    <property type="entry name" value="Sig_transdc_resp-reg_receiver"/>
</dbReference>
<dbReference type="SMART" id="SM00421">
    <property type="entry name" value="HTH_LUXR"/>
    <property type="match status" value="1"/>
</dbReference>
<dbReference type="SUPFAM" id="SSF46894">
    <property type="entry name" value="C-terminal effector domain of the bipartite response regulators"/>
    <property type="match status" value="1"/>
</dbReference>
<evidence type="ECO:0000256" key="3">
    <source>
        <dbReference type="PROSITE-ProRule" id="PRU00169"/>
    </source>
</evidence>